<gene>
    <name evidence="1" type="ORF">BAUCODRAFT_36287</name>
</gene>
<dbReference type="KEGG" id="bcom:BAUCODRAFT_36287"/>
<feature type="non-terminal residue" evidence="1">
    <location>
        <position position="54"/>
    </location>
</feature>
<evidence type="ECO:0000313" key="2">
    <source>
        <dbReference type="Proteomes" id="UP000011761"/>
    </source>
</evidence>
<accession>M2LI17</accession>
<dbReference type="AlphaFoldDB" id="M2LI17"/>
<sequence>MCDGWSWQCAGTRSRNWWDYGTGAFILTASPTLGGQVSKSYAPKRSTVLAEVHS</sequence>
<evidence type="ECO:0000313" key="1">
    <source>
        <dbReference type="EMBL" id="EMC93827.1"/>
    </source>
</evidence>
<reference evidence="1 2" key="1">
    <citation type="journal article" date="2012" name="PLoS Pathog.">
        <title>Diverse lifestyles and strategies of plant pathogenesis encoded in the genomes of eighteen Dothideomycetes fungi.</title>
        <authorList>
            <person name="Ohm R.A."/>
            <person name="Feau N."/>
            <person name="Henrissat B."/>
            <person name="Schoch C.L."/>
            <person name="Horwitz B.A."/>
            <person name="Barry K.W."/>
            <person name="Condon B.J."/>
            <person name="Copeland A.C."/>
            <person name="Dhillon B."/>
            <person name="Glaser F."/>
            <person name="Hesse C.N."/>
            <person name="Kosti I."/>
            <person name="LaButti K."/>
            <person name="Lindquist E.A."/>
            <person name="Lucas S."/>
            <person name="Salamov A.A."/>
            <person name="Bradshaw R.E."/>
            <person name="Ciuffetti L."/>
            <person name="Hamelin R.C."/>
            <person name="Kema G.H.J."/>
            <person name="Lawrence C."/>
            <person name="Scott J.A."/>
            <person name="Spatafora J.W."/>
            <person name="Turgeon B.G."/>
            <person name="de Wit P.J.G.M."/>
            <person name="Zhong S."/>
            <person name="Goodwin S.B."/>
            <person name="Grigoriev I.V."/>
        </authorList>
    </citation>
    <scope>NUCLEOTIDE SEQUENCE [LARGE SCALE GENOMIC DNA]</scope>
    <source>
        <strain evidence="1 2">UAMH 10762</strain>
    </source>
</reference>
<dbReference type="Proteomes" id="UP000011761">
    <property type="component" value="Unassembled WGS sequence"/>
</dbReference>
<protein>
    <submittedName>
        <fullName evidence="1">Uncharacterized protein</fullName>
    </submittedName>
</protein>
<dbReference type="GeneID" id="19112921"/>
<proteinExistence type="predicted"/>
<name>M2LI17_BAUPA</name>
<dbReference type="HOGENOM" id="CLU_3055841_0_0_1"/>
<organism evidence="1 2">
    <name type="scientific">Baudoinia panamericana (strain UAMH 10762)</name>
    <name type="common">Angels' share fungus</name>
    <name type="synonym">Baudoinia compniacensis (strain UAMH 10762)</name>
    <dbReference type="NCBI Taxonomy" id="717646"/>
    <lineage>
        <taxon>Eukaryota</taxon>
        <taxon>Fungi</taxon>
        <taxon>Dikarya</taxon>
        <taxon>Ascomycota</taxon>
        <taxon>Pezizomycotina</taxon>
        <taxon>Dothideomycetes</taxon>
        <taxon>Dothideomycetidae</taxon>
        <taxon>Mycosphaerellales</taxon>
        <taxon>Teratosphaeriaceae</taxon>
        <taxon>Baudoinia</taxon>
    </lineage>
</organism>
<dbReference type="EMBL" id="KB445559">
    <property type="protein sequence ID" value="EMC93827.1"/>
    <property type="molecule type" value="Genomic_DNA"/>
</dbReference>
<keyword evidence="2" id="KW-1185">Reference proteome</keyword>
<dbReference type="RefSeq" id="XP_007678598.1">
    <property type="nucleotide sequence ID" value="XM_007680408.1"/>
</dbReference>